<name>A0A0W8DG13_PHYNI</name>
<dbReference type="GO" id="GO:0008233">
    <property type="term" value="F:peptidase activity"/>
    <property type="evidence" value="ECO:0007669"/>
    <property type="project" value="UniProtKB-KW"/>
</dbReference>
<dbReference type="SUPFAM" id="SSF49785">
    <property type="entry name" value="Galactose-binding domain-like"/>
    <property type="match status" value="1"/>
</dbReference>
<evidence type="ECO:0000256" key="1">
    <source>
        <dbReference type="SAM" id="SignalP"/>
    </source>
</evidence>
<feature type="domain" description="HAT C-terminal dimerisation" evidence="2">
    <location>
        <begin position="327"/>
        <end position="367"/>
    </location>
</feature>
<reference evidence="3 4" key="1">
    <citation type="submission" date="2015-11" db="EMBL/GenBank/DDBJ databases">
        <title>Genomes and virulence difference between two physiological races of Phytophthora nicotianae.</title>
        <authorList>
            <person name="Liu H."/>
            <person name="Ma X."/>
            <person name="Yu H."/>
            <person name="Fang D."/>
            <person name="Li Y."/>
            <person name="Wang X."/>
            <person name="Wang W."/>
            <person name="Dong Y."/>
            <person name="Xiao B."/>
        </authorList>
    </citation>
    <scope>NUCLEOTIDE SEQUENCE [LARGE SCALE GENOMIC DNA]</scope>
    <source>
        <strain evidence="4">race 1</strain>
    </source>
</reference>
<dbReference type="InterPro" id="IPR008906">
    <property type="entry name" value="HATC_C_dom"/>
</dbReference>
<accession>A0A0W8DG13</accession>
<dbReference type="SUPFAM" id="SSF53098">
    <property type="entry name" value="Ribonuclease H-like"/>
    <property type="match status" value="1"/>
</dbReference>
<evidence type="ECO:0000259" key="2">
    <source>
        <dbReference type="Pfam" id="PF05699"/>
    </source>
</evidence>
<organism evidence="3 4">
    <name type="scientific">Phytophthora nicotianae</name>
    <name type="common">Potato buckeye rot agent</name>
    <name type="synonym">Phytophthora parasitica</name>
    <dbReference type="NCBI Taxonomy" id="4792"/>
    <lineage>
        <taxon>Eukaryota</taxon>
        <taxon>Sar</taxon>
        <taxon>Stramenopiles</taxon>
        <taxon>Oomycota</taxon>
        <taxon>Peronosporomycetes</taxon>
        <taxon>Peronosporales</taxon>
        <taxon>Peronosporaceae</taxon>
        <taxon>Phytophthora</taxon>
    </lineage>
</organism>
<dbReference type="InterPro" id="IPR008979">
    <property type="entry name" value="Galactose-bd-like_sf"/>
</dbReference>
<gene>
    <name evidence="3" type="ORF">AM588_10005392</name>
</gene>
<dbReference type="GO" id="GO:0006508">
    <property type="term" value="P:proteolysis"/>
    <property type="evidence" value="ECO:0007669"/>
    <property type="project" value="UniProtKB-KW"/>
</dbReference>
<evidence type="ECO:0000313" key="3">
    <source>
        <dbReference type="EMBL" id="KUF95306.1"/>
    </source>
</evidence>
<dbReference type="GO" id="GO:0046983">
    <property type="term" value="F:protein dimerization activity"/>
    <property type="evidence" value="ECO:0007669"/>
    <property type="project" value="InterPro"/>
</dbReference>
<sequence>MSFSIVRRIVLVVLLSVGVVQGEVSFPGVEFNAAVGEPAHASSYYNYAPNALHDTEFVPSNANDGFPDKTSWWSAGDNATEQVFWQVNMSSLAPTLSRIVVRWHGYLSPRSYRIRVSYDGIEFTSILAVFNLSNAYDRVDNHTEGLTTLTSKFKYLRLVIGDPNVCSDQFSCTDDGVSETTSSTNERVVYGIREVEVWAKGTRNALLFELADVESVSMKLQSVELNLLDARDLLDGLLEVKPSFYRYFGGSPNADIVAAPEFESAVIKVLEGQAKQLSLGEKAALRSFERQTTIAATAETTKMRFADRILKRRKVQDDTSAYGQLDAIPSTSNAAERLFSMARMVLRYERNRLSPLMLEMLLFLKMNSKYWDVTTG</sequence>
<dbReference type="EMBL" id="LNFP01000234">
    <property type="protein sequence ID" value="KUF95306.1"/>
    <property type="molecule type" value="Genomic_DNA"/>
</dbReference>
<dbReference type="PANTHER" id="PTHR40866">
    <property type="entry name" value="BED-TYPE DOMAIN-CONTAINING PROTEIN"/>
    <property type="match status" value="1"/>
</dbReference>
<dbReference type="Gene3D" id="2.60.120.260">
    <property type="entry name" value="Galactose-binding domain-like"/>
    <property type="match status" value="1"/>
</dbReference>
<proteinExistence type="predicted"/>
<protein>
    <submittedName>
        <fullName evidence="3">Serine protease trypsin protein</fullName>
    </submittedName>
</protein>
<dbReference type="InterPro" id="IPR012337">
    <property type="entry name" value="RNaseH-like_sf"/>
</dbReference>
<dbReference type="PANTHER" id="PTHR40866:SF1">
    <property type="entry name" value="BED-TYPE DOMAIN-CONTAINING PROTEIN"/>
    <property type="match status" value="1"/>
</dbReference>
<dbReference type="Pfam" id="PF05699">
    <property type="entry name" value="Dimer_Tnp_hAT"/>
    <property type="match status" value="1"/>
</dbReference>
<keyword evidence="1" id="KW-0732">Signal</keyword>
<evidence type="ECO:0000313" key="4">
    <source>
        <dbReference type="Proteomes" id="UP000054636"/>
    </source>
</evidence>
<dbReference type="AlphaFoldDB" id="A0A0W8DG13"/>
<keyword evidence="3" id="KW-0645">Protease</keyword>
<keyword evidence="3" id="KW-0378">Hydrolase</keyword>
<feature type="chain" id="PRO_5006941585" evidence="1">
    <location>
        <begin position="23"/>
        <end position="376"/>
    </location>
</feature>
<dbReference type="Proteomes" id="UP000054636">
    <property type="component" value="Unassembled WGS sequence"/>
</dbReference>
<feature type="signal peptide" evidence="1">
    <location>
        <begin position="1"/>
        <end position="22"/>
    </location>
</feature>
<comment type="caution">
    <text evidence="3">The sequence shown here is derived from an EMBL/GenBank/DDBJ whole genome shotgun (WGS) entry which is preliminary data.</text>
</comment>